<dbReference type="Proteomes" id="UP000229681">
    <property type="component" value="Unassembled WGS sequence"/>
</dbReference>
<dbReference type="EMBL" id="PGTM01000638">
    <property type="protein sequence ID" value="PJF34030.1"/>
    <property type="molecule type" value="Genomic_DNA"/>
</dbReference>
<accession>A0A2M8P8Z8</accession>
<dbReference type="InterPro" id="IPR001296">
    <property type="entry name" value="Glyco_trans_1"/>
</dbReference>
<organism evidence="2 3">
    <name type="scientific">Candidatus Thermofonsia Clade 1 bacterium</name>
    <dbReference type="NCBI Taxonomy" id="2364210"/>
    <lineage>
        <taxon>Bacteria</taxon>
        <taxon>Bacillati</taxon>
        <taxon>Chloroflexota</taxon>
        <taxon>Candidatus Thermofontia</taxon>
        <taxon>Candidatus Thermofonsia Clade 1</taxon>
    </lineage>
</organism>
<protein>
    <recommendedName>
        <fullName evidence="1">Glycosyl transferase family 1 domain-containing protein</fullName>
    </recommendedName>
</protein>
<dbReference type="AlphaFoldDB" id="A0A2M8P8Z8"/>
<evidence type="ECO:0000313" key="2">
    <source>
        <dbReference type="EMBL" id="PJF34030.1"/>
    </source>
</evidence>
<evidence type="ECO:0000313" key="3">
    <source>
        <dbReference type="Proteomes" id="UP000229681"/>
    </source>
</evidence>
<proteinExistence type="predicted"/>
<dbReference type="Gene3D" id="3.40.50.2000">
    <property type="entry name" value="Glycogen Phosphorylase B"/>
    <property type="match status" value="2"/>
</dbReference>
<sequence length="99" mass="10447">MLCSKNEGLPSAVIEALVTGVPVVATAVGGVVDMLAEGRGALVPSNDAQALAEATLRILCDLPAAQAHAQTLRQAAYDLYHIQPSAQRLIAFYREFLDV</sequence>
<gene>
    <name evidence="2" type="ORF">CUN49_17120</name>
</gene>
<feature type="domain" description="Glycosyl transferase family 1" evidence="1">
    <location>
        <begin position="2"/>
        <end position="62"/>
    </location>
</feature>
<dbReference type="SUPFAM" id="SSF53756">
    <property type="entry name" value="UDP-Glycosyltransferase/glycogen phosphorylase"/>
    <property type="match status" value="1"/>
</dbReference>
<dbReference type="PANTHER" id="PTHR12526">
    <property type="entry name" value="GLYCOSYLTRANSFERASE"/>
    <property type="match status" value="1"/>
</dbReference>
<dbReference type="Pfam" id="PF00534">
    <property type="entry name" value="Glycos_transf_1"/>
    <property type="match status" value="1"/>
</dbReference>
<name>A0A2M8P8Z8_9CHLR</name>
<comment type="caution">
    <text evidence="2">The sequence shown here is derived from an EMBL/GenBank/DDBJ whole genome shotgun (WGS) entry which is preliminary data.</text>
</comment>
<evidence type="ECO:0000259" key="1">
    <source>
        <dbReference type="Pfam" id="PF00534"/>
    </source>
</evidence>
<reference evidence="2 3" key="1">
    <citation type="submission" date="2017-11" db="EMBL/GenBank/DDBJ databases">
        <title>Evolution of Phototrophy in the Chloroflexi Phylum Driven by Horizontal Gene Transfer.</title>
        <authorList>
            <person name="Ward L.M."/>
            <person name="Hemp J."/>
            <person name="Shih P.M."/>
            <person name="Mcglynn S.E."/>
            <person name="Fischer W."/>
        </authorList>
    </citation>
    <scope>NUCLEOTIDE SEQUENCE [LARGE SCALE GENOMIC DNA]</scope>
    <source>
        <strain evidence="2">JP3_13</strain>
    </source>
</reference>
<dbReference type="GO" id="GO:0016757">
    <property type="term" value="F:glycosyltransferase activity"/>
    <property type="evidence" value="ECO:0007669"/>
    <property type="project" value="InterPro"/>
</dbReference>